<feature type="transmembrane region" description="Helical" evidence="1">
    <location>
        <begin position="21"/>
        <end position="39"/>
    </location>
</feature>
<proteinExistence type="predicted"/>
<organism evidence="2 3">
    <name type="scientific">Mucilaginibacter pocheonensis</name>
    <dbReference type="NCBI Taxonomy" id="398050"/>
    <lineage>
        <taxon>Bacteria</taxon>
        <taxon>Pseudomonadati</taxon>
        <taxon>Bacteroidota</taxon>
        <taxon>Sphingobacteriia</taxon>
        <taxon>Sphingobacteriales</taxon>
        <taxon>Sphingobacteriaceae</taxon>
        <taxon>Mucilaginibacter</taxon>
    </lineage>
</organism>
<protein>
    <recommendedName>
        <fullName evidence="4">Potassium transporter KefB</fullName>
    </recommendedName>
</protein>
<accession>A0ABU1TIK4</accession>
<keyword evidence="1" id="KW-0472">Membrane</keyword>
<gene>
    <name evidence="2" type="ORF">J2W55_004954</name>
</gene>
<dbReference type="EMBL" id="JAVDUU010000005">
    <property type="protein sequence ID" value="MDR6945086.1"/>
    <property type="molecule type" value="Genomic_DNA"/>
</dbReference>
<keyword evidence="1" id="KW-0812">Transmembrane</keyword>
<keyword evidence="1" id="KW-1133">Transmembrane helix</keyword>
<reference evidence="2 3" key="1">
    <citation type="submission" date="2023-07" db="EMBL/GenBank/DDBJ databases">
        <title>Sorghum-associated microbial communities from plants grown in Nebraska, USA.</title>
        <authorList>
            <person name="Schachtman D."/>
        </authorList>
    </citation>
    <scope>NUCLEOTIDE SEQUENCE [LARGE SCALE GENOMIC DNA]</scope>
    <source>
        <strain evidence="2 3">3262</strain>
    </source>
</reference>
<evidence type="ECO:0000313" key="3">
    <source>
        <dbReference type="Proteomes" id="UP001247620"/>
    </source>
</evidence>
<keyword evidence="3" id="KW-1185">Reference proteome</keyword>
<name>A0ABU1TIK4_9SPHI</name>
<comment type="caution">
    <text evidence="2">The sequence shown here is derived from an EMBL/GenBank/DDBJ whole genome shotgun (WGS) entry which is preliminary data.</text>
</comment>
<dbReference type="Proteomes" id="UP001247620">
    <property type="component" value="Unassembled WGS sequence"/>
</dbReference>
<evidence type="ECO:0008006" key="4">
    <source>
        <dbReference type="Google" id="ProtNLM"/>
    </source>
</evidence>
<evidence type="ECO:0000256" key="1">
    <source>
        <dbReference type="SAM" id="Phobius"/>
    </source>
</evidence>
<sequence>MKTTTLTKRSVFTPQLRKRMLIGAGAGLAVVGFFVLTAGKGNPAWGDYWRIKPLLLTPALGAVTGLCYDVTEPLRGMKGWPGKVFLVLSALEFLVGQWLGLVLGLAGTMWH</sequence>
<evidence type="ECO:0000313" key="2">
    <source>
        <dbReference type="EMBL" id="MDR6945086.1"/>
    </source>
</evidence>
<dbReference type="RefSeq" id="WP_310102461.1">
    <property type="nucleotide sequence ID" value="NZ_JAVDUU010000005.1"/>
</dbReference>
<feature type="transmembrane region" description="Helical" evidence="1">
    <location>
        <begin position="83"/>
        <end position="106"/>
    </location>
</feature>